<organism evidence="2 3">
    <name type="scientific">Gluconacetobacter liquefaciens</name>
    <name type="common">Acetobacter liquefaciens</name>
    <dbReference type="NCBI Taxonomy" id="89584"/>
    <lineage>
        <taxon>Bacteria</taxon>
        <taxon>Pseudomonadati</taxon>
        <taxon>Pseudomonadota</taxon>
        <taxon>Alphaproteobacteria</taxon>
        <taxon>Acetobacterales</taxon>
        <taxon>Acetobacteraceae</taxon>
        <taxon>Gluconacetobacter</taxon>
    </lineage>
</organism>
<dbReference type="GO" id="GO:0008270">
    <property type="term" value="F:zinc ion binding"/>
    <property type="evidence" value="ECO:0007669"/>
    <property type="project" value="InterPro"/>
</dbReference>
<dbReference type="SUPFAM" id="SSF57783">
    <property type="entry name" value="Zinc beta-ribbon"/>
    <property type="match status" value="1"/>
</dbReference>
<sequence>MSTTIPRLDFDHINRTAMNVLPTLLARWLPDGRRQGHEWVARNPRRGDRSPGSFKVNMNNCRWSDFATGDRGGDPVSLAAYLFDLKQGEAAQRLAAMLGLGGEA</sequence>
<dbReference type="RefSeq" id="WP_114727161.1">
    <property type="nucleotide sequence ID" value="NZ_BJMI01000016.1"/>
</dbReference>
<dbReference type="Gene3D" id="3.90.580.10">
    <property type="entry name" value="Zinc finger, CHC2-type domain"/>
    <property type="match status" value="1"/>
</dbReference>
<dbReference type="GO" id="GO:0003677">
    <property type="term" value="F:DNA binding"/>
    <property type="evidence" value="ECO:0007669"/>
    <property type="project" value="InterPro"/>
</dbReference>
<dbReference type="Proteomes" id="UP000254958">
    <property type="component" value="Unassembled WGS sequence"/>
</dbReference>
<evidence type="ECO:0000313" key="3">
    <source>
        <dbReference type="Proteomes" id="UP000254958"/>
    </source>
</evidence>
<name>A0A370G7Y4_GLULI</name>
<dbReference type="EMBL" id="JABEQI010000004">
    <property type="protein sequence ID" value="MBB2186477.1"/>
    <property type="molecule type" value="Genomic_DNA"/>
</dbReference>
<keyword evidence="3" id="KW-1185">Reference proteome</keyword>
<proteinExistence type="predicted"/>
<dbReference type="InterPro" id="IPR036977">
    <property type="entry name" value="DNA_primase_Znf_CHC2"/>
</dbReference>
<dbReference type="GO" id="GO:0006260">
    <property type="term" value="P:DNA replication"/>
    <property type="evidence" value="ECO:0007669"/>
    <property type="project" value="InterPro"/>
</dbReference>
<dbReference type="Proteomes" id="UP000562982">
    <property type="component" value="Unassembled WGS sequence"/>
</dbReference>
<dbReference type="OrthoDB" id="9811157at2"/>
<evidence type="ECO:0008006" key="5">
    <source>
        <dbReference type="Google" id="ProtNLM"/>
    </source>
</evidence>
<dbReference type="EMBL" id="QQAW01000004">
    <property type="protein sequence ID" value="RDI38143.1"/>
    <property type="molecule type" value="Genomic_DNA"/>
</dbReference>
<reference evidence="1 4" key="2">
    <citation type="submission" date="2020-04" db="EMBL/GenBank/DDBJ databases">
        <title>Description of novel Gluconacetobacter.</title>
        <authorList>
            <person name="Sombolestani A."/>
        </authorList>
    </citation>
    <scope>NUCLEOTIDE SEQUENCE [LARGE SCALE GENOMIC DNA]</scope>
    <source>
        <strain evidence="1 4">LMG 1382</strain>
    </source>
</reference>
<evidence type="ECO:0000313" key="4">
    <source>
        <dbReference type="Proteomes" id="UP000562982"/>
    </source>
</evidence>
<dbReference type="AlphaFoldDB" id="A0A370G7Y4"/>
<evidence type="ECO:0000313" key="1">
    <source>
        <dbReference type="EMBL" id="MBB2186477.1"/>
    </source>
</evidence>
<accession>A0A370G7Y4</accession>
<reference evidence="2 3" key="1">
    <citation type="submission" date="2018-07" db="EMBL/GenBank/DDBJ databases">
        <title>Genomic Encyclopedia of Type Strains, Phase IV (KMG-IV): sequencing the most valuable type-strain genomes for metagenomic binning, comparative biology and taxonomic classification.</title>
        <authorList>
            <person name="Goeker M."/>
        </authorList>
    </citation>
    <scope>NUCLEOTIDE SEQUENCE [LARGE SCALE GENOMIC DNA]</scope>
    <source>
        <strain evidence="2 3">DSM 5603</strain>
    </source>
</reference>
<gene>
    <name evidence="2" type="ORF">C7453_10480</name>
    <name evidence="1" type="ORF">HLH32_08755</name>
</gene>
<protein>
    <recommendedName>
        <fullName evidence="5">CHC2-type zinc finger protein</fullName>
    </recommendedName>
</protein>
<comment type="caution">
    <text evidence="2">The sequence shown here is derived from an EMBL/GenBank/DDBJ whole genome shotgun (WGS) entry which is preliminary data.</text>
</comment>
<evidence type="ECO:0000313" key="2">
    <source>
        <dbReference type="EMBL" id="RDI38143.1"/>
    </source>
</evidence>